<comment type="caution">
    <text evidence="1">The sequence shown here is derived from an EMBL/GenBank/DDBJ whole genome shotgun (WGS) entry which is preliminary data.</text>
</comment>
<evidence type="ECO:0000313" key="2">
    <source>
        <dbReference type="Proteomes" id="UP000584642"/>
    </source>
</evidence>
<reference evidence="1 2" key="1">
    <citation type="submission" date="2020-05" db="EMBL/GenBank/DDBJ databases">
        <title>Azospirillum oleiclasticum sp. nov, a nitrogen-fixing and heavy crude oil-emulsifying bacterium isolated from the crude oil of Yumen Oilfield.</title>
        <authorList>
            <person name="Wu D."/>
            <person name="Cai M."/>
            <person name="Zhang X."/>
        </authorList>
    </citation>
    <scope>NUCLEOTIDE SEQUENCE [LARGE SCALE GENOMIC DNA]</scope>
    <source>
        <strain evidence="1 2">ROY-1-1-2</strain>
    </source>
</reference>
<proteinExistence type="predicted"/>
<name>A0ABX2TH86_9PROT</name>
<dbReference type="RefSeq" id="WP_180283809.1">
    <property type="nucleotide sequence ID" value="NZ_JABFDB010000014.1"/>
</dbReference>
<protein>
    <recommendedName>
        <fullName evidence="3">Flagellar protein FliL</fullName>
    </recommendedName>
</protein>
<dbReference type="EMBL" id="JABFDB010000014">
    <property type="protein sequence ID" value="NYZ22040.1"/>
    <property type="molecule type" value="Genomic_DNA"/>
</dbReference>
<gene>
    <name evidence="1" type="ORF">HND93_20185</name>
</gene>
<organism evidence="1 2">
    <name type="scientific">Azospirillum oleiclasticum</name>
    <dbReference type="NCBI Taxonomy" id="2735135"/>
    <lineage>
        <taxon>Bacteria</taxon>
        <taxon>Pseudomonadati</taxon>
        <taxon>Pseudomonadota</taxon>
        <taxon>Alphaproteobacteria</taxon>
        <taxon>Rhodospirillales</taxon>
        <taxon>Azospirillaceae</taxon>
        <taxon>Azospirillum</taxon>
    </lineage>
</organism>
<evidence type="ECO:0008006" key="3">
    <source>
        <dbReference type="Google" id="ProtNLM"/>
    </source>
</evidence>
<accession>A0ABX2TH86</accession>
<keyword evidence="2" id="KW-1185">Reference proteome</keyword>
<sequence>MKALIVLAIGLLLLGGAGYGGWTLYNEYIVKKQEEQPPKPPPKPPSAFVRVNPVVVPVIGAQRVEQFVTVVVTLEVNADQQPMAQANLPRISDAFLRTLYGAADDRSILQGNIVNIPAVKAKLQEAAGKVLGADIVQNVLVQVVVQRNL</sequence>
<dbReference type="Proteomes" id="UP000584642">
    <property type="component" value="Unassembled WGS sequence"/>
</dbReference>
<evidence type="ECO:0000313" key="1">
    <source>
        <dbReference type="EMBL" id="NYZ22040.1"/>
    </source>
</evidence>